<keyword evidence="11 13" id="KW-0472">Membrane</keyword>
<evidence type="ECO:0000256" key="4">
    <source>
        <dbReference type="ARBA" id="ARBA00007244"/>
    </source>
</evidence>
<reference evidence="15" key="1">
    <citation type="journal article" date="2019" name="Int. J. Syst. Evol. Microbiol.">
        <title>The Global Catalogue of Microorganisms (GCM) 10K type strain sequencing project: providing services to taxonomists for standard genome sequencing and annotation.</title>
        <authorList>
            <consortium name="The Broad Institute Genomics Platform"/>
            <consortium name="The Broad Institute Genome Sequencing Center for Infectious Disease"/>
            <person name="Wu L."/>
            <person name="Ma J."/>
        </authorList>
    </citation>
    <scope>NUCLEOTIDE SEQUENCE [LARGE SCALE GENOMIC DNA]</scope>
    <source>
        <strain evidence="15">KCTC 52640</strain>
    </source>
</reference>
<evidence type="ECO:0000313" key="14">
    <source>
        <dbReference type="EMBL" id="MFC3104512.1"/>
    </source>
</evidence>
<evidence type="ECO:0000256" key="11">
    <source>
        <dbReference type="ARBA" id="ARBA00023136"/>
    </source>
</evidence>
<comment type="function">
    <text evidence="2">Membrane-anchoring subunit of succinate dehydrogenase (SDH).</text>
</comment>
<evidence type="ECO:0000256" key="8">
    <source>
        <dbReference type="ARBA" id="ARBA00022723"/>
    </source>
</evidence>
<keyword evidence="9 13" id="KW-1133">Transmembrane helix</keyword>
<evidence type="ECO:0000256" key="10">
    <source>
        <dbReference type="ARBA" id="ARBA00023004"/>
    </source>
</evidence>
<dbReference type="EMBL" id="JBHRSS010000004">
    <property type="protein sequence ID" value="MFC3104512.1"/>
    <property type="molecule type" value="Genomic_DNA"/>
</dbReference>
<dbReference type="Pfam" id="PF01127">
    <property type="entry name" value="Sdh_cyt"/>
    <property type="match status" value="1"/>
</dbReference>
<keyword evidence="8" id="KW-0479">Metal-binding</keyword>
<comment type="cofactor">
    <cofactor evidence="1">
        <name>heme</name>
        <dbReference type="ChEBI" id="CHEBI:30413"/>
    </cofactor>
</comment>
<dbReference type="PANTHER" id="PTHR10978:SF5">
    <property type="entry name" value="SUCCINATE DEHYDROGENASE CYTOCHROME B560 SUBUNIT, MITOCHONDRIAL"/>
    <property type="match status" value="1"/>
</dbReference>
<gene>
    <name evidence="14" type="primary">sdhC</name>
    <name evidence="14" type="ORF">ACFOSU_11495</name>
</gene>
<dbReference type="PROSITE" id="PS01001">
    <property type="entry name" value="SDH_CYT_2"/>
    <property type="match status" value="1"/>
</dbReference>
<protein>
    <recommendedName>
        <fullName evidence="5">Succinate dehydrogenase cytochrome b556 subunit</fullName>
    </recommendedName>
</protein>
<evidence type="ECO:0000256" key="7">
    <source>
        <dbReference type="ARBA" id="ARBA00022692"/>
    </source>
</evidence>
<evidence type="ECO:0000256" key="9">
    <source>
        <dbReference type="ARBA" id="ARBA00022989"/>
    </source>
</evidence>
<feature type="transmembrane region" description="Helical" evidence="13">
    <location>
        <begin position="21"/>
        <end position="47"/>
    </location>
</feature>
<dbReference type="RefSeq" id="WP_380689718.1">
    <property type="nucleotide sequence ID" value="NZ_JBHRSS010000004.1"/>
</dbReference>
<dbReference type="PROSITE" id="PS01000">
    <property type="entry name" value="SDH_CYT_1"/>
    <property type="match status" value="1"/>
</dbReference>
<keyword evidence="10" id="KW-0408">Iron</keyword>
<dbReference type="Gene3D" id="1.20.1300.10">
    <property type="entry name" value="Fumarate reductase/succinate dehydrogenase, transmembrane subunit"/>
    <property type="match status" value="1"/>
</dbReference>
<dbReference type="Proteomes" id="UP001595462">
    <property type="component" value="Unassembled WGS sequence"/>
</dbReference>
<sequence>MSQQQANRPLSPHLQIYRWQISMLTSIAHRASGIVLSIGSVFLAFWLIGAASGPDAFAGINGFAASWFGQLLMFCWSFALFYHLCNGVRHLVWDVGVGLDIETARLTGYVAIGVAAALTIFVWIWAFIA</sequence>
<keyword evidence="7 13" id="KW-0812">Transmembrane</keyword>
<keyword evidence="15" id="KW-1185">Reference proteome</keyword>
<dbReference type="InterPro" id="IPR018495">
    <property type="entry name" value="Succ_DH_cyt_bsu_CS"/>
</dbReference>
<dbReference type="InterPro" id="IPR000701">
    <property type="entry name" value="SuccDH_FuR_B_TM-su"/>
</dbReference>
<feature type="transmembrane region" description="Helical" evidence="13">
    <location>
        <begin position="67"/>
        <end position="85"/>
    </location>
</feature>
<dbReference type="NCBIfam" id="TIGR02970">
    <property type="entry name" value="succ_dehyd_cytB"/>
    <property type="match status" value="1"/>
</dbReference>
<evidence type="ECO:0000256" key="2">
    <source>
        <dbReference type="ARBA" id="ARBA00004050"/>
    </source>
</evidence>
<comment type="subcellular location">
    <subcellularLocation>
        <location evidence="3">Membrane</location>
        <topology evidence="3">Multi-pass membrane protein</topology>
    </subcellularLocation>
</comment>
<organism evidence="14 15">
    <name type="scientific">Salinisphaera aquimarina</name>
    <dbReference type="NCBI Taxonomy" id="2094031"/>
    <lineage>
        <taxon>Bacteria</taxon>
        <taxon>Pseudomonadati</taxon>
        <taxon>Pseudomonadota</taxon>
        <taxon>Gammaproteobacteria</taxon>
        <taxon>Salinisphaerales</taxon>
        <taxon>Salinisphaeraceae</taxon>
        <taxon>Salinisphaera</taxon>
    </lineage>
</organism>
<keyword evidence="6" id="KW-0349">Heme</keyword>
<comment type="subunit">
    <text evidence="12">Part of an enzyme complex containing four subunits: a flavoprotein, an iron-sulfur protein, plus two membrane-anchoring proteins, SdhC and SdhD. The complex can form homotrimers.</text>
</comment>
<evidence type="ECO:0000256" key="5">
    <source>
        <dbReference type="ARBA" id="ARBA00020076"/>
    </source>
</evidence>
<dbReference type="InterPro" id="IPR014314">
    <property type="entry name" value="Succ_DH_cytb556"/>
</dbReference>
<feature type="transmembrane region" description="Helical" evidence="13">
    <location>
        <begin position="106"/>
        <end position="128"/>
    </location>
</feature>
<proteinExistence type="inferred from homology"/>
<evidence type="ECO:0000256" key="1">
    <source>
        <dbReference type="ARBA" id="ARBA00001971"/>
    </source>
</evidence>
<name>A0ABV7EP37_9GAMM</name>
<evidence type="ECO:0000256" key="13">
    <source>
        <dbReference type="SAM" id="Phobius"/>
    </source>
</evidence>
<dbReference type="InterPro" id="IPR034804">
    <property type="entry name" value="SQR/QFR_C/D"/>
</dbReference>
<evidence type="ECO:0000256" key="3">
    <source>
        <dbReference type="ARBA" id="ARBA00004141"/>
    </source>
</evidence>
<evidence type="ECO:0000256" key="6">
    <source>
        <dbReference type="ARBA" id="ARBA00022617"/>
    </source>
</evidence>
<dbReference type="PANTHER" id="PTHR10978">
    <property type="entry name" value="SUCCINATE DEHYDROGENASE CYTOCHROME B560 SUBUNIT"/>
    <property type="match status" value="1"/>
</dbReference>
<dbReference type="SUPFAM" id="SSF81343">
    <property type="entry name" value="Fumarate reductase respiratory complex transmembrane subunits"/>
    <property type="match status" value="1"/>
</dbReference>
<evidence type="ECO:0000313" key="15">
    <source>
        <dbReference type="Proteomes" id="UP001595462"/>
    </source>
</evidence>
<comment type="caution">
    <text evidence="14">The sequence shown here is derived from an EMBL/GenBank/DDBJ whole genome shotgun (WGS) entry which is preliminary data.</text>
</comment>
<dbReference type="CDD" id="cd03499">
    <property type="entry name" value="SQR_TypeC_SdhC"/>
    <property type="match status" value="1"/>
</dbReference>
<evidence type="ECO:0000256" key="12">
    <source>
        <dbReference type="ARBA" id="ARBA00025912"/>
    </source>
</evidence>
<comment type="similarity">
    <text evidence="4">Belongs to the cytochrome b560 family.</text>
</comment>
<dbReference type="PIRSF" id="PIRSF000178">
    <property type="entry name" value="SDH_cyt_b560"/>
    <property type="match status" value="1"/>
</dbReference>
<accession>A0ABV7EP37</accession>